<organism evidence="2 3">
    <name type="scientific">Penicillium chrysogenum</name>
    <name type="common">Penicillium notatum</name>
    <dbReference type="NCBI Taxonomy" id="5076"/>
    <lineage>
        <taxon>Eukaryota</taxon>
        <taxon>Fungi</taxon>
        <taxon>Dikarya</taxon>
        <taxon>Ascomycota</taxon>
        <taxon>Pezizomycotina</taxon>
        <taxon>Eurotiomycetes</taxon>
        <taxon>Eurotiomycetidae</taxon>
        <taxon>Eurotiales</taxon>
        <taxon>Aspergillaceae</taxon>
        <taxon>Penicillium</taxon>
        <taxon>Penicillium chrysogenum species complex</taxon>
    </lineage>
</organism>
<feature type="region of interest" description="Disordered" evidence="1">
    <location>
        <begin position="1"/>
        <end position="36"/>
    </location>
</feature>
<comment type="caution">
    <text evidence="2">The sequence shown here is derived from an EMBL/GenBank/DDBJ whole genome shotgun (WGS) entry which is preliminary data.</text>
</comment>
<gene>
    <name evidence="2" type="ORF">N7505_007351</name>
</gene>
<evidence type="ECO:0000256" key="1">
    <source>
        <dbReference type="SAM" id="MobiDB-lite"/>
    </source>
</evidence>
<evidence type="ECO:0000313" key="2">
    <source>
        <dbReference type="EMBL" id="KAJ5264558.1"/>
    </source>
</evidence>
<dbReference type="Proteomes" id="UP001220256">
    <property type="component" value="Unassembled WGS sequence"/>
</dbReference>
<dbReference type="EMBL" id="JAPVEB010000004">
    <property type="protein sequence ID" value="KAJ5264558.1"/>
    <property type="molecule type" value="Genomic_DNA"/>
</dbReference>
<protein>
    <submittedName>
        <fullName evidence="2">Uncharacterized protein</fullName>
    </submittedName>
</protein>
<keyword evidence="3" id="KW-1185">Reference proteome</keyword>
<accession>A0ABQ8WD47</accession>
<proteinExistence type="predicted"/>
<feature type="non-terminal residue" evidence="2">
    <location>
        <position position="1"/>
    </location>
</feature>
<name>A0ABQ8WD47_PENCH</name>
<reference evidence="2 3" key="1">
    <citation type="journal article" date="2023" name="IMA Fungus">
        <title>Comparative genomic study of the Penicillium genus elucidates a diverse pangenome and 15 lateral gene transfer events.</title>
        <authorList>
            <person name="Petersen C."/>
            <person name="Sorensen T."/>
            <person name="Nielsen M.R."/>
            <person name="Sondergaard T.E."/>
            <person name="Sorensen J.L."/>
            <person name="Fitzpatrick D.A."/>
            <person name="Frisvad J.C."/>
            <person name="Nielsen K.L."/>
        </authorList>
    </citation>
    <scope>NUCLEOTIDE SEQUENCE [LARGE SCALE GENOMIC DNA]</scope>
    <source>
        <strain evidence="2 3">IBT 3361</strain>
    </source>
</reference>
<sequence>ADGMVRQAPLSSSSVGQDDLIESTHSRHQYTPTSNDARAMRITELMNDYRTLQLHIMEQTSSLPLSGALLEGHLVLIQNRAAALNLLRTSYKPSAAADNRGNDDTQTSQLRRIILDASAHRHEAYKIYLRVAAAKRWEINRVNLARRSGQCEVTAQQQVIDGMLQSELSKVSDQSVASELFAADKRAGYWLNEDPSLESIIFWVRSGMAEQS</sequence>
<evidence type="ECO:0000313" key="3">
    <source>
        <dbReference type="Proteomes" id="UP001220256"/>
    </source>
</evidence>